<evidence type="ECO:0000313" key="2">
    <source>
        <dbReference type="Proteomes" id="UP000018853"/>
    </source>
</evidence>
<sequence length="25" mass="2607">MILMTVTGHAFALNTSSDEGAVLDI</sequence>
<feature type="non-terminal residue" evidence="1">
    <location>
        <position position="25"/>
    </location>
</feature>
<dbReference type="AlphaFoldDB" id="W1WCG1"/>
<accession>W1WCG1</accession>
<reference evidence="1 2" key="1">
    <citation type="submission" date="2013-12" db="EMBL/GenBank/DDBJ databases">
        <title>A Varibaculum cambriense genome reconstructed from a premature infant gut community with otherwise low bacterial novelty that shifts toward anaerobic metabolism during the third week of life.</title>
        <authorList>
            <person name="Brown C.T."/>
            <person name="Sharon I."/>
            <person name="Thomas B.C."/>
            <person name="Castelle C.J."/>
            <person name="Morowitz M.J."/>
            <person name="Banfield J.F."/>
        </authorList>
    </citation>
    <scope>NUCLEOTIDE SEQUENCE [LARGE SCALE GENOMIC DNA]</scope>
    <source>
        <strain evidence="2">DORA_A_5_14_21</strain>
    </source>
</reference>
<name>W1WCG1_ECOLX</name>
<comment type="caution">
    <text evidence="1">The sequence shown here is derived from an EMBL/GenBank/DDBJ whole genome shotgun (WGS) entry which is preliminary data.</text>
</comment>
<dbReference type="Proteomes" id="UP000018853">
    <property type="component" value="Unassembled WGS sequence"/>
</dbReference>
<protein>
    <submittedName>
        <fullName evidence="1">Uncharacterized protein</fullName>
    </submittedName>
</protein>
<proteinExistence type="predicted"/>
<evidence type="ECO:0000313" key="1">
    <source>
        <dbReference type="EMBL" id="ETJ15823.1"/>
    </source>
</evidence>
<dbReference type="EMBL" id="AZLZ01002384">
    <property type="protein sequence ID" value="ETJ15823.1"/>
    <property type="molecule type" value="Genomic_DNA"/>
</dbReference>
<gene>
    <name evidence="1" type="ORF">Q609_ECAC02384G0001</name>
</gene>
<organism evidence="1 2">
    <name type="scientific">Escherichia coli DORA_A_5_14_21</name>
    <dbReference type="NCBI Taxonomy" id="1403943"/>
    <lineage>
        <taxon>Bacteria</taxon>
        <taxon>Pseudomonadati</taxon>
        <taxon>Pseudomonadota</taxon>
        <taxon>Gammaproteobacteria</taxon>
        <taxon>Enterobacterales</taxon>
        <taxon>Enterobacteriaceae</taxon>
        <taxon>Escherichia</taxon>
    </lineage>
</organism>